<dbReference type="AlphaFoldDB" id="A0A6L2N6L1"/>
<gene>
    <name evidence="2" type="ORF">Tci_053035</name>
</gene>
<accession>A0A6L2N6L1</accession>
<dbReference type="PANTHER" id="PTHR11439">
    <property type="entry name" value="GAG-POL-RELATED RETROTRANSPOSON"/>
    <property type="match status" value="1"/>
</dbReference>
<proteinExistence type="predicted"/>
<protein>
    <recommendedName>
        <fullName evidence="1">Reverse transcriptase Ty1/copia-type domain-containing protein</fullName>
    </recommendedName>
</protein>
<dbReference type="InterPro" id="IPR013103">
    <property type="entry name" value="RVT_2"/>
</dbReference>
<sequence>MNYQSVTVENQTNPSVGFQDKFATEKAGEEIDQQYVLFLCGLMSRKQDDKTKKEAKDKSPVESFKEYRDLSAEFEDCFDNNINEVNAAGTLVPTVRQISPNSTNTFSAVGPSNAVASPSYGKSLFIDASQLFDDLDMPELEDITYSNNEDDVGTEADFNNLEISITVNLIPTSRVHKDHHVTQIIGDLSLTTQTRSMTKVVKDQGGLSQMFNDDFHTCMFACFLSQEEPKRAKGSGVAVGSGCRKSEGCESGGKRGNQGLQGWREIMNNPSWIEAMQEELLQFKMQKVPILVDLSYEKRVIGTKWVFRNKKDERGIVVMNKARLVAQGHTQEEGIDYEESAFLYGTIEEEVYVCQPPGFEDPDHPDKVYKVVKALTKSLIYVDDIIFGATNKDLCKSFERFMKDKFQMSSMGELTFFLGLQVKQKKDGIFISQDKYVAEILRKFGLQEGKSASTSIDTEKPLLKDPDVKRIFRYLKGKPHLGLWYPKDSPFDLVAYSDNDYASASLDKKSTTGGCQFLGCRLISWQCKKQTVAATSFTEAEYVAAASCCAQVL</sequence>
<comment type="caution">
    <text evidence="2">The sequence shown here is derived from an EMBL/GenBank/DDBJ whole genome shotgun (WGS) entry which is preliminary data.</text>
</comment>
<dbReference type="Pfam" id="PF07727">
    <property type="entry name" value="RVT_2"/>
    <property type="match status" value="2"/>
</dbReference>
<dbReference type="EMBL" id="BKCJ010008199">
    <property type="protein sequence ID" value="GEU81057.1"/>
    <property type="molecule type" value="Genomic_DNA"/>
</dbReference>
<dbReference type="PANTHER" id="PTHR11439:SF495">
    <property type="entry name" value="REVERSE TRANSCRIPTASE, RNA-DEPENDENT DNA POLYMERASE-RELATED"/>
    <property type="match status" value="1"/>
</dbReference>
<reference evidence="2" key="1">
    <citation type="journal article" date="2019" name="Sci. Rep.">
        <title>Draft genome of Tanacetum cinerariifolium, the natural source of mosquito coil.</title>
        <authorList>
            <person name="Yamashiro T."/>
            <person name="Shiraishi A."/>
            <person name="Satake H."/>
            <person name="Nakayama K."/>
        </authorList>
    </citation>
    <scope>NUCLEOTIDE SEQUENCE</scope>
</reference>
<feature type="domain" description="Reverse transcriptase Ty1/copia-type" evidence="1">
    <location>
        <begin position="380"/>
        <end position="455"/>
    </location>
</feature>
<evidence type="ECO:0000259" key="1">
    <source>
        <dbReference type="Pfam" id="PF07727"/>
    </source>
</evidence>
<evidence type="ECO:0000313" key="2">
    <source>
        <dbReference type="EMBL" id="GEU81057.1"/>
    </source>
</evidence>
<organism evidence="2">
    <name type="scientific">Tanacetum cinerariifolium</name>
    <name type="common">Dalmatian daisy</name>
    <name type="synonym">Chrysanthemum cinerariifolium</name>
    <dbReference type="NCBI Taxonomy" id="118510"/>
    <lineage>
        <taxon>Eukaryota</taxon>
        <taxon>Viridiplantae</taxon>
        <taxon>Streptophyta</taxon>
        <taxon>Embryophyta</taxon>
        <taxon>Tracheophyta</taxon>
        <taxon>Spermatophyta</taxon>
        <taxon>Magnoliopsida</taxon>
        <taxon>eudicotyledons</taxon>
        <taxon>Gunneridae</taxon>
        <taxon>Pentapetalae</taxon>
        <taxon>asterids</taxon>
        <taxon>campanulids</taxon>
        <taxon>Asterales</taxon>
        <taxon>Asteraceae</taxon>
        <taxon>Asteroideae</taxon>
        <taxon>Anthemideae</taxon>
        <taxon>Anthemidinae</taxon>
        <taxon>Tanacetum</taxon>
    </lineage>
</organism>
<dbReference type="CDD" id="cd09272">
    <property type="entry name" value="RNase_HI_RT_Ty1"/>
    <property type="match status" value="1"/>
</dbReference>
<feature type="domain" description="Reverse transcriptase Ty1/copia-type" evidence="1">
    <location>
        <begin position="290"/>
        <end position="339"/>
    </location>
</feature>
<name>A0A6L2N6L1_TANCI</name>